<sequence>MNSSSKVNEWEQKIVGKKIVDGDVHEESETFPREQLPKNHRIIPAGGMATLDFNPDRLTITLDKEDKVCKVKMG</sequence>
<organism evidence="1 2">
    <name type="scientific">Entomophthora muscae</name>
    <dbReference type="NCBI Taxonomy" id="34485"/>
    <lineage>
        <taxon>Eukaryota</taxon>
        <taxon>Fungi</taxon>
        <taxon>Fungi incertae sedis</taxon>
        <taxon>Zoopagomycota</taxon>
        <taxon>Entomophthoromycotina</taxon>
        <taxon>Entomophthoromycetes</taxon>
        <taxon>Entomophthorales</taxon>
        <taxon>Entomophthoraceae</taxon>
        <taxon>Entomophthora</taxon>
    </lineage>
</organism>
<dbReference type="Proteomes" id="UP001165960">
    <property type="component" value="Unassembled WGS sequence"/>
</dbReference>
<accession>A0ACC2UEE9</accession>
<proteinExistence type="predicted"/>
<keyword evidence="2" id="KW-1185">Reference proteome</keyword>
<evidence type="ECO:0000313" key="1">
    <source>
        <dbReference type="EMBL" id="KAJ9085220.1"/>
    </source>
</evidence>
<comment type="caution">
    <text evidence="1">The sequence shown here is derived from an EMBL/GenBank/DDBJ whole genome shotgun (WGS) entry which is preliminary data.</text>
</comment>
<reference evidence="1" key="1">
    <citation type="submission" date="2022-04" db="EMBL/GenBank/DDBJ databases">
        <title>Genome of the entomopathogenic fungus Entomophthora muscae.</title>
        <authorList>
            <person name="Elya C."/>
            <person name="Lovett B.R."/>
            <person name="Lee E."/>
            <person name="Macias A.M."/>
            <person name="Hajek A.E."/>
            <person name="De Bivort B.L."/>
            <person name="Kasson M.T."/>
            <person name="De Fine Licht H.H."/>
            <person name="Stajich J.E."/>
        </authorList>
    </citation>
    <scope>NUCLEOTIDE SEQUENCE</scope>
    <source>
        <strain evidence="1">Berkeley</strain>
    </source>
</reference>
<dbReference type="EMBL" id="QTSX02000775">
    <property type="protein sequence ID" value="KAJ9085220.1"/>
    <property type="molecule type" value="Genomic_DNA"/>
</dbReference>
<protein>
    <submittedName>
        <fullName evidence="1">Uncharacterized protein</fullName>
    </submittedName>
</protein>
<gene>
    <name evidence="1" type="ORF">DSO57_1016199</name>
</gene>
<evidence type="ECO:0000313" key="2">
    <source>
        <dbReference type="Proteomes" id="UP001165960"/>
    </source>
</evidence>
<name>A0ACC2UEE9_9FUNG</name>